<dbReference type="RefSeq" id="WP_119910974.1">
    <property type="nucleotide sequence ID" value="NZ_QZCH01000014.1"/>
</dbReference>
<evidence type="ECO:0000313" key="1">
    <source>
        <dbReference type="EMBL" id="RJG42773.1"/>
    </source>
</evidence>
<reference evidence="1 2" key="1">
    <citation type="submission" date="2018-09" db="EMBL/GenBank/DDBJ databases">
        <authorList>
            <person name="Wang F."/>
        </authorList>
    </citation>
    <scope>NUCLEOTIDE SEQUENCE [LARGE SCALE GENOMIC DNA]</scope>
    <source>
        <strain evidence="1 2">PLHSC7-2</strain>
    </source>
</reference>
<proteinExistence type="predicted"/>
<name>A0A418YDZ0_9GAMM</name>
<reference evidence="1 2" key="2">
    <citation type="submission" date="2019-01" db="EMBL/GenBank/DDBJ databases">
        <title>Motilimonas pumilus sp. nov., isolated from the gut of sea cucumber (Apostichopus japonicus).</title>
        <authorList>
            <person name="Wang F.-Q."/>
            <person name="Ren L.-H."/>
            <person name="Lin Y.-W."/>
            <person name="Sun G.-H."/>
            <person name="Du Z.-J."/>
            <person name="Zhao J.-X."/>
            <person name="Liu X.-J."/>
            <person name="Liu L.-J."/>
        </authorList>
    </citation>
    <scope>NUCLEOTIDE SEQUENCE [LARGE SCALE GENOMIC DNA]</scope>
    <source>
        <strain evidence="1 2">PLHSC7-2</strain>
    </source>
</reference>
<dbReference type="AlphaFoldDB" id="A0A418YDZ0"/>
<keyword evidence="2" id="KW-1185">Reference proteome</keyword>
<sequence>MDEKLLKRRRVTELQFPSSAYADQSHIKSQVSSMVGRLQSNESKDLAQTFAALNQGPEKVEFLRRNTGLLGELLQRNELQQAAKFITAVCDSKLTSEQGRFGYQGNNQDFCTLAQQLNQLFAQLTQVKGFGRHQHLSIELSGALSALAEELEDQTAKKAVLDILAVMVLRIIK</sequence>
<accession>A0A418YDZ0</accession>
<dbReference type="EMBL" id="QZCH01000014">
    <property type="protein sequence ID" value="RJG42773.1"/>
    <property type="molecule type" value="Genomic_DNA"/>
</dbReference>
<dbReference type="Proteomes" id="UP000283255">
    <property type="component" value="Unassembled WGS sequence"/>
</dbReference>
<organism evidence="1 2">
    <name type="scientific">Motilimonas pumila</name>
    <dbReference type="NCBI Taxonomy" id="2303987"/>
    <lineage>
        <taxon>Bacteria</taxon>
        <taxon>Pseudomonadati</taxon>
        <taxon>Pseudomonadota</taxon>
        <taxon>Gammaproteobacteria</taxon>
        <taxon>Alteromonadales</taxon>
        <taxon>Alteromonadales genera incertae sedis</taxon>
        <taxon>Motilimonas</taxon>
    </lineage>
</organism>
<evidence type="ECO:0000313" key="2">
    <source>
        <dbReference type="Proteomes" id="UP000283255"/>
    </source>
</evidence>
<gene>
    <name evidence="1" type="ORF">D1Z90_11835</name>
</gene>
<protein>
    <submittedName>
        <fullName evidence="1">Uncharacterized protein</fullName>
    </submittedName>
</protein>
<comment type="caution">
    <text evidence="1">The sequence shown here is derived from an EMBL/GenBank/DDBJ whole genome shotgun (WGS) entry which is preliminary data.</text>
</comment>